<feature type="compositionally biased region" description="Polar residues" evidence="1">
    <location>
        <begin position="496"/>
        <end position="514"/>
    </location>
</feature>
<proteinExistence type="predicted"/>
<dbReference type="InterPro" id="IPR044694">
    <property type="entry name" value="NUP214"/>
</dbReference>
<feature type="region of interest" description="Disordered" evidence="1">
    <location>
        <begin position="405"/>
        <end position="428"/>
    </location>
</feature>
<dbReference type="GO" id="GO:0017056">
    <property type="term" value="F:structural constituent of nuclear pore"/>
    <property type="evidence" value="ECO:0007669"/>
    <property type="project" value="InterPro"/>
</dbReference>
<dbReference type="PANTHER" id="PTHR34418:SF3">
    <property type="entry name" value="NUCLEAR PORE COMPLEX PROTEIN NUP214"/>
    <property type="match status" value="1"/>
</dbReference>
<feature type="region of interest" description="Disordered" evidence="1">
    <location>
        <begin position="460"/>
        <end position="570"/>
    </location>
</feature>
<sequence>MSSQLAAAEQLSECLSKQMSMLSVESPVKQKNVKKELFDTIGIPYDASFSSPDATKVGDTPSLKKLLLSSGSAATKGKSRRHQSSDSETLRRRRDSLDQSWASFEPTKTTVKRVLLQETQKKNVNKSSLLKDRQHFSPRFGDRSAVHQEDWSSPSSLLHPLESEGLQYGFPKQGFEETQTAPFKWATNPPPPSQPLALRSPTLQGNNAMTVSVSSSLVSPQAREKQTREAYSMTADKSASMFSHIEKSDSVLINENRFIQQTETNLNKKSAVSTVSPTQTSLVPKKPNEVPVSTTSNALVKSAIQSVKPGPANTKGSFSESFSKNYEHPFASLGASPVASSLPGKVPQINVATSKSQPSEKVSSSPAVSISLSVSSSLMTNISASIPSSISAPTLSSATQLSTTLTSSKVTADSNRVVPSTSLSSTSFSPAFASSGSSSFQAPKTVLPSQIPPVIPVASKELQPPLGRTPPSSNPTPPHLTSETLKTEIQPLMGKTTPNFNPTPTISVSESLETVPQPPAGKSPPSVTPTASEAPKTEVPHPPGEVSSKTNVDVPTTASQPEPPKFGLKLDPLASSVLTTGLSTGLASGDQPSLNNFGSPASTMALNSQPQLPSASNILFGAPISTSDSASGKNESLDVAVTEEDEMEEEAPENSRTNELNLGNLGGFGIGATPSATVPRANPFGGPFASTVSNVASSSLTMTVPSGELFRPASFNFQAPQPSQPSPPTNMGAFAGGFGTGPVAQAPAQSLFGQPAQIGPGQQALGSVLGTFGQSRHFGTGLPGSGFASTSGFGGGFATSSSTSGFASAATAGGFAGVASTGGGFTALASSAVGFASAGGGFGSVASGVVFGGVASGSSGFAGLASGGGGFPPATSSGVGFAAVPASGSGFPTASSGFEAFGSQQGTGGFSAFSGNAGGSQQGIDGFSGFSGNAGGTGKPPELFTQMRK</sequence>
<feature type="region of interest" description="Disordered" evidence="1">
    <location>
        <begin position="924"/>
        <end position="949"/>
    </location>
</feature>
<dbReference type="PANTHER" id="PTHR34418">
    <property type="entry name" value="NUCLEAR PORE COMPLEX PROTEIN NUP214 ISOFORM X1"/>
    <property type="match status" value="1"/>
</dbReference>
<comment type="caution">
    <text evidence="2">The sequence shown here is derived from an EMBL/GenBank/DDBJ whole genome shotgun (WGS) entry which is preliminary data.</text>
</comment>
<evidence type="ECO:0000313" key="2">
    <source>
        <dbReference type="EMBL" id="CAK7339061.1"/>
    </source>
</evidence>
<evidence type="ECO:0000256" key="1">
    <source>
        <dbReference type="SAM" id="MobiDB-lite"/>
    </source>
</evidence>
<organism evidence="2 3">
    <name type="scientific">Dovyalis caffra</name>
    <dbReference type="NCBI Taxonomy" id="77055"/>
    <lineage>
        <taxon>Eukaryota</taxon>
        <taxon>Viridiplantae</taxon>
        <taxon>Streptophyta</taxon>
        <taxon>Embryophyta</taxon>
        <taxon>Tracheophyta</taxon>
        <taxon>Spermatophyta</taxon>
        <taxon>Magnoliopsida</taxon>
        <taxon>eudicotyledons</taxon>
        <taxon>Gunneridae</taxon>
        <taxon>Pentapetalae</taxon>
        <taxon>rosids</taxon>
        <taxon>fabids</taxon>
        <taxon>Malpighiales</taxon>
        <taxon>Salicaceae</taxon>
        <taxon>Flacourtieae</taxon>
        <taxon>Dovyalis</taxon>
    </lineage>
</organism>
<reference evidence="2 3" key="1">
    <citation type="submission" date="2024-01" db="EMBL/GenBank/DDBJ databases">
        <authorList>
            <person name="Waweru B."/>
        </authorList>
    </citation>
    <scope>NUCLEOTIDE SEQUENCE [LARGE SCALE GENOMIC DNA]</scope>
</reference>
<feature type="compositionally biased region" description="Polar residues" evidence="1">
    <location>
        <begin position="547"/>
        <end position="560"/>
    </location>
</feature>
<feature type="compositionally biased region" description="Polar residues" evidence="1">
    <location>
        <begin position="624"/>
        <end position="634"/>
    </location>
</feature>
<protein>
    <submittedName>
        <fullName evidence="2">Uncharacterized protein</fullName>
    </submittedName>
</protein>
<name>A0AAV1RQU6_9ROSI</name>
<feature type="compositionally biased region" description="Low complexity" evidence="1">
    <location>
        <begin position="419"/>
        <end position="428"/>
    </location>
</feature>
<keyword evidence="3" id="KW-1185">Reference proteome</keyword>
<dbReference type="AlphaFoldDB" id="A0AAV1RQU6"/>
<dbReference type="EMBL" id="CAWUPB010001157">
    <property type="protein sequence ID" value="CAK7339061.1"/>
    <property type="molecule type" value="Genomic_DNA"/>
</dbReference>
<feature type="region of interest" description="Disordered" evidence="1">
    <location>
        <begin position="68"/>
        <end position="96"/>
    </location>
</feature>
<evidence type="ECO:0000313" key="3">
    <source>
        <dbReference type="Proteomes" id="UP001314170"/>
    </source>
</evidence>
<dbReference type="GO" id="GO:0006405">
    <property type="term" value="P:RNA export from nucleus"/>
    <property type="evidence" value="ECO:0007669"/>
    <property type="project" value="InterPro"/>
</dbReference>
<gene>
    <name evidence="2" type="ORF">DCAF_LOCUS14109</name>
</gene>
<accession>A0AAV1RQU6</accession>
<feature type="region of interest" description="Disordered" evidence="1">
    <location>
        <begin position="617"/>
        <end position="636"/>
    </location>
</feature>
<feature type="region of interest" description="Disordered" evidence="1">
    <location>
        <begin position="582"/>
        <end position="609"/>
    </location>
</feature>
<dbReference type="Proteomes" id="UP001314170">
    <property type="component" value="Unassembled WGS sequence"/>
</dbReference>